<feature type="compositionally biased region" description="Polar residues" evidence="2">
    <location>
        <begin position="49"/>
        <end position="73"/>
    </location>
</feature>
<evidence type="ECO:0000313" key="3">
    <source>
        <dbReference type="EMBL" id="KAF5933270.1"/>
    </source>
</evidence>
<evidence type="ECO:0000256" key="2">
    <source>
        <dbReference type="SAM" id="MobiDB-lite"/>
    </source>
</evidence>
<accession>A0A7J7FY01</accession>
<organism evidence="3 4">
    <name type="scientific">Camellia sinensis</name>
    <name type="common">Tea plant</name>
    <name type="synonym">Thea sinensis</name>
    <dbReference type="NCBI Taxonomy" id="4442"/>
    <lineage>
        <taxon>Eukaryota</taxon>
        <taxon>Viridiplantae</taxon>
        <taxon>Streptophyta</taxon>
        <taxon>Embryophyta</taxon>
        <taxon>Tracheophyta</taxon>
        <taxon>Spermatophyta</taxon>
        <taxon>Magnoliopsida</taxon>
        <taxon>eudicotyledons</taxon>
        <taxon>Gunneridae</taxon>
        <taxon>Pentapetalae</taxon>
        <taxon>asterids</taxon>
        <taxon>Ericales</taxon>
        <taxon>Theaceae</taxon>
        <taxon>Camellia</taxon>
    </lineage>
</organism>
<protein>
    <submittedName>
        <fullName evidence="3">Uncharacterized protein</fullName>
    </submittedName>
</protein>
<feature type="region of interest" description="Disordered" evidence="2">
    <location>
        <begin position="1"/>
        <end position="83"/>
    </location>
</feature>
<gene>
    <name evidence="3" type="ORF">HYC85_029441</name>
</gene>
<dbReference type="InterPro" id="IPR004252">
    <property type="entry name" value="Probable_transposase_24"/>
</dbReference>
<keyword evidence="1" id="KW-0175">Coiled coil</keyword>
<evidence type="ECO:0000256" key="1">
    <source>
        <dbReference type="SAM" id="Coils"/>
    </source>
</evidence>
<dbReference type="PANTHER" id="PTHR33499">
    <property type="entry name" value="OS12G0282400 PROTEIN-RELATED"/>
    <property type="match status" value="1"/>
</dbReference>
<feature type="compositionally biased region" description="Low complexity" evidence="2">
    <location>
        <begin position="38"/>
        <end position="47"/>
    </location>
</feature>
<sequence>MVPGLKTGRLRKKTLTQPETDSPAAIPLGSPVAPSPVVPVRSNVGPSHHVTSQPMDDSDETQAPSETQPSGVGTSKPLRVRGPTLGKGIQKIIRANKGEKCYVHIDRGLNAMTGKYATPATNELGIQIRTLCPLKDVKSWLDLDETTKAAVIQGVLDKFQIGDDFHNDLQAQEIVNKKAYGLYKDWRYTLKQEFELLEGLPRDEIYGHPPVGVSLDNWKHLIDVAWQDASHQKRSKAGKSNRSQLPYNHTNGSRSFPIAMAAMVAKDGELDFPKFYEDSHTSKKTNDWIHPKCRELHQEMVNVQAAAIESGTPLTQEDISRQVLGQKKRYLLGFGSGPQPSTIFATRAHDKDMEAMRAEVEALREERQKDHDELMKEREERERCYNELLKEREERIQLSNEMLKEREEGQKARDETNTKVEHLNNVVAKLSQLLGI</sequence>
<dbReference type="EMBL" id="JACBKZ010000014">
    <property type="protein sequence ID" value="KAF5933270.1"/>
    <property type="molecule type" value="Genomic_DNA"/>
</dbReference>
<dbReference type="Proteomes" id="UP000593564">
    <property type="component" value="Unassembled WGS sequence"/>
</dbReference>
<keyword evidence="4" id="KW-1185">Reference proteome</keyword>
<proteinExistence type="predicted"/>
<dbReference type="Pfam" id="PF03004">
    <property type="entry name" value="Transposase_24"/>
    <property type="match status" value="1"/>
</dbReference>
<comment type="caution">
    <text evidence="3">The sequence shown here is derived from an EMBL/GenBank/DDBJ whole genome shotgun (WGS) entry which is preliminary data.</text>
</comment>
<reference evidence="4" key="1">
    <citation type="journal article" date="2020" name="Nat. Commun.">
        <title>Genome assembly of wild tea tree DASZ reveals pedigree and selection history of tea varieties.</title>
        <authorList>
            <person name="Zhang W."/>
            <person name="Zhang Y."/>
            <person name="Qiu H."/>
            <person name="Guo Y."/>
            <person name="Wan H."/>
            <person name="Zhang X."/>
            <person name="Scossa F."/>
            <person name="Alseekh S."/>
            <person name="Zhang Q."/>
            <person name="Wang P."/>
            <person name="Xu L."/>
            <person name="Schmidt M.H."/>
            <person name="Jia X."/>
            <person name="Li D."/>
            <person name="Zhu A."/>
            <person name="Guo F."/>
            <person name="Chen W."/>
            <person name="Ni D."/>
            <person name="Usadel B."/>
            <person name="Fernie A.R."/>
            <person name="Wen W."/>
        </authorList>
    </citation>
    <scope>NUCLEOTIDE SEQUENCE [LARGE SCALE GENOMIC DNA]</scope>
    <source>
        <strain evidence="4">cv. G240</strain>
    </source>
</reference>
<evidence type="ECO:0000313" key="4">
    <source>
        <dbReference type="Proteomes" id="UP000593564"/>
    </source>
</evidence>
<dbReference type="PANTHER" id="PTHR33499:SF11">
    <property type="entry name" value="NO APICAL MERISTEM-ASSOCIATED C-TERMINAL DOMAIN-CONTAINING PROTEIN"/>
    <property type="match status" value="1"/>
</dbReference>
<name>A0A7J7FY01_CAMSI</name>
<dbReference type="AlphaFoldDB" id="A0A7J7FY01"/>
<feature type="coiled-coil region" evidence="1">
    <location>
        <begin position="346"/>
        <end position="408"/>
    </location>
</feature>
<reference evidence="3 4" key="2">
    <citation type="submission" date="2020-07" db="EMBL/GenBank/DDBJ databases">
        <title>Genome assembly of wild tea tree DASZ reveals pedigree and selection history of tea varieties.</title>
        <authorList>
            <person name="Zhang W."/>
        </authorList>
    </citation>
    <scope>NUCLEOTIDE SEQUENCE [LARGE SCALE GENOMIC DNA]</scope>
    <source>
        <strain evidence="4">cv. G240</strain>
        <tissue evidence="3">Leaf</tissue>
    </source>
</reference>